<feature type="compositionally biased region" description="Polar residues" evidence="1">
    <location>
        <begin position="44"/>
        <end position="65"/>
    </location>
</feature>
<evidence type="ECO:0000313" key="3">
    <source>
        <dbReference type="Proteomes" id="UP000324222"/>
    </source>
</evidence>
<protein>
    <submittedName>
        <fullName evidence="2">Uncharacterized protein</fullName>
    </submittedName>
</protein>
<proteinExistence type="predicted"/>
<evidence type="ECO:0000313" key="2">
    <source>
        <dbReference type="EMBL" id="MPC64356.1"/>
    </source>
</evidence>
<comment type="caution">
    <text evidence="2">The sequence shown here is derived from an EMBL/GenBank/DDBJ whole genome shotgun (WGS) entry which is preliminary data.</text>
</comment>
<dbReference type="AlphaFoldDB" id="A0A5B7H395"/>
<name>A0A5B7H395_PORTR</name>
<dbReference type="Proteomes" id="UP000324222">
    <property type="component" value="Unassembled WGS sequence"/>
</dbReference>
<keyword evidence="3" id="KW-1185">Reference proteome</keyword>
<evidence type="ECO:0000256" key="1">
    <source>
        <dbReference type="SAM" id="MobiDB-lite"/>
    </source>
</evidence>
<dbReference type="EMBL" id="VSRR010021974">
    <property type="protein sequence ID" value="MPC64356.1"/>
    <property type="molecule type" value="Genomic_DNA"/>
</dbReference>
<feature type="compositionally biased region" description="Basic and acidic residues" evidence="1">
    <location>
        <begin position="1"/>
        <end position="17"/>
    </location>
</feature>
<reference evidence="2 3" key="1">
    <citation type="submission" date="2019-05" db="EMBL/GenBank/DDBJ databases">
        <title>Another draft genome of Portunus trituberculatus and its Hox gene families provides insights of decapod evolution.</title>
        <authorList>
            <person name="Jeong J.-H."/>
            <person name="Song I."/>
            <person name="Kim S."/>
            <person name="Choi T."/>
            <person name="Kim D."/>
            <person name="Ryu S."/>
            <person name="Kim W."/>
        </authorList>
    </citation>
    <scope>NUCLEOTIDE SEQUENCE [LARGE SCALE GENOMIC DNA]</scope>
    <source>
        <tissue evidence="2">Muscle</tissue>
    </source>
</reference>
<sequence>MPTTEETKDSPRTEQVRSKRSARRNSFPQILPPIQIKAKIFSWPETSRQRFPSTGDLQGTRTTAPQHHGNRAA</sequence>
<feature type="region of interest" description="Disordered" evidence="1">
    <location>
        <begin position="1"/>
        <end position="73"/>
    </location>
</feature>
<gene>
    <name evidence="2" type="ORF">E2C01_058470</name>
</gene>
<accession>A0A5B7H395</accession>
<organism evidence="2 3">
    <name type="scientific">Portunus trituberculatus</name>
    <name type="common">Swimming crab</name>
    <name type="synonym">Neptunus trituberculatus</name>
    <dbReference type="NCBI Taxonomy" id="210409"/>
    <lineage>
        <taxon>Eukaryota</taxon>
        <taxon>Metazoa</taxon>
        <taxon>Ecdysozoa</taxon>
        <taxon>Arthropoda</taxon>
        <taxon>Crustacea</taxon>
        <taxon>Multicrustacea</taxon>
        <taxon>Malacostraca</taxon>
        <taxon>Eumalacostraca</taxon>
        <taxon>Eucarida</taxon>
        <taxon>Decapoda</taxon>
        <taxon>Pleocyemata</taxon>
        <taxon>Brachyura</taxon>
        <taxon>Eubrachyura</taxon>
        <taxon>Portunoidea</taxon>
        <taxon>Portunidae</taxon>
        <taxon>Portuninae</taxon>
        <taxon>Portunus</taxon>
    </lineage>
</organism>